<proteinExistence type="predicted"/>
<dbReference type="EMBL" id="ANNX02000064">
    <property type="protein sequence ID" value="KYC34910.1"/>
    <property type="molecule type" value="Genomic_DNA"/>
</dbReference>
<organism evidence="2 3">
    <name type="scientific">Scytonema hofmannii PCC 7110</name>
    <dbReference type="NCBI Taxonomy" id="128403"/>
    <lineage>
        <taxon>Bacteria</taxon>
        <taxon>Bacillati</taxon>
        <taxon>Cyanobacteriota</taxon>
        <taxon>Cyanophyceae</taxon>
        <taxon>Nostocales</taxon>
        <taxon>Scytonemataceae</taxon>
        <taxon>Scytonema</taxon>
    </lineage>
</organism>
<evidence type="ECO:0000313" key="2">
    <source>
        <dbReference type="EMBL" id="KYC34910.1"/>
    </source>
</evidence>
<dbReference type="AlphaFoldDB" id="A0A139WR43"/>
<dbReference type="OrthoDB" id="503465at2"/>
<keyword evidence="3" id="KW-1185">Reference proteome</keyword>
<evidence type="ECO:0000256" key="1">
    <source>
        <dbReference type="SAM" id="MobiDB-lite"/>
    </source>
</evidence>
<evidence type="ECO:0008006" key="4">
    <source>
        <dbReference type="Google" id="ProtNLM"/>
    </source>
</evidence>
<sequence>MTQSLGKNTAKTTKTKTKVVITLDLGGSKTKTVLSIYPDGEPVVVVMEPEIADVSKESLTNLQADGVPENRCWVGIEGEYYALGLLGRTAFGGLSMLRDLKYTLAVPKICGILWVVKEKLKLDGSLEAYVAVLLPPGEVADSQALGLKLKEALKGFETPTGVMKVKLLNFAAHPEGNGVLIHRIFSLGEEEYSSKTLALVMIGFRNASAFVSVNGVITTGVSSEFGMSWMVNKFVSKCSGLSKDDPKVVQALVQAGVECNSASFTKLSRKRKSEEIADDAGAMSAAAKLSRDEYARAISRWIRSTIPANTHEIVLCGGTAEYVRAELNTYFEKEGIAVVWNGGVEVPSTVDTSGMGSRLADVWAQHEAFIELVDELTGYSRQAPFEVAPASVTPVSASTGATPTDYSTTTSGYVSLYKNIRVADPDRPSSSNTPYVEPKGVLKSHDKQ</sequence>
<gene>
    <name evidence="2" type="ORF">WA1_50255</name>
</gene>
<reference evidence="2 3" key="1">
    <citation type="journal article" date="2013" name="Genome Biol. Evol.">
        <title>Genomes of Stigonematalean cyanobacteria (subsection V) and the evolution of oxygenic photosynthesis from prokaryotes to plastids.</title>
        <authorList>
            <person name="Dagan T."/>
            <person name="Roettger M."/>
            <person name="Stucken K."/>
            <person name="Landan G."/>
            <person name="Koch R."/>
            <person name="Major P."/>
            <person name="Gould S.B."/>
            <person name="Goremykin V.V."/>
            <person name="Rippka R."/>
            <person name="Tandeau de Marsac N."/>
            <person name="Gugger M."/>
            <person name="Lockhart P.J."/>
            <person name="Allen J.F."/>
            <person name="Brune I."/>
            <person name="Maus I."/>
            <person name="Puhler A."/>
            <person name="Martin W.F."/>
        </authorList>
    </citation>
    <scope>NUCLEOTIDE SEQUENCE [LARGE SCALE GENOMIC DNA]</scope>
    <source>
        <strain evidence="2 3">PCC 7110</strain>
    </source>
</reference>
<protein>
    <recommendedName>
        <fullName evidence="4">Actin-like protein N-terminal domain-containing protein</fullName>
    </recommendedName>
</protein>
<comment type="caution">
    <text evidence="2">The sequence shown here is derived from an EMBL/GenBank/DDBJ whole genome shotgun (WGS) entry which is preliminary data.</text>
</comment>
<feature type="region of interest" description="Disordered" evidence="1">
    <location>
        <begin position="423"/>
        <end position="448"/>
    </location>
</feature>
<evidence type="ECO:0000313" key="3">
    <source>
        <dbReference type="Proteomes" id="UP000076925"/>
    </source>
</evidence>
<dbReference type="RefSeq" id="WP_017741104.1">
    <property type="nucleotide sequence ID" value="NZ_KQ976355.1"/>
</dbReference>
<accession>A0A139WR43</accession>
<name>A0A139WR43_9CYAN</name>
<dbReference type="Proteomes" id="UP000076925">
    <property type="component" value="Unassembled WGS sequence"/>
</dbReference>